<evidence type="ECO:0000313" key="1">
    <source>
        <dbReference type="EMBL" id="CAH6722950.1"/>
    </source>
</evidence>
<keyword evidence="2" id="KW-1185">Reference proteome</keyword>
<organism evidence="1 2">
    <name type="scientific">[Candida] jaroonii</name>
    <dbReference type="NCBI Taxonomy" id="467808"/>
    <lineage>
        <taxon>Eukaryota</taxon>
        <taxon>Fungi</taxon>
        <taxon>Dikarya</taxon>
        <taxon>Ascomycota</taxon>
        <taxon>Saccharomycotina</taxon>
        <taxon>Pichiomycetes</taxon>
        <taxon>Debaryomycetaceae</taxon>
        <taxon>Yamadazyma</taxon>
    </lineage>
</organism>
<proteinExistence type="predicted"/>
<accession>A0ACA9YDL5</accession>
<dbReference type="Proteomes" id="UP001152531">
    <property type="component" value="Unassembled WGS sequence"/>
</dbReference>
<gene>
    <name evidence="1" type="ORF">CLIB1444_12S00892</name>
</gene>
<comment type="caution">
    <text evidence="1">The sequence shown here is derived from an EMBL/GenBank/DDBJ whole genome shotgun (WGS) entry which is preliminary data.</text>
</comment>
<reference evidence="1" key="1">
    <citation type="submission" date="2022-06" db="EMBL/GenBank/DDBJ databases">
        <authorList>
            <person name="Legras J.-L."/>
            <person name="Devillers H."/>
            <person name="Grondin C."/>
        </authorList>
    </citation>
    <scope>NUCLEOTIDE SEQUENCE</scope>
    <source>
        <strain evidence="1">CLIB 1444</strain>
    </source>
</reference>
<sequence>MVRPKNSQPSTSSDDGGCSDNDDYGLSGFSEQRPQTDNGFEFEDMDVNEENDYDGFEDADDRYDGEEGEEDSEDGEDEDGEDDEDDEEEEISPHDFIGRLLQSRIGRQDDGDFFRAFGGTNGDDSHQSFTDVIQRLVNSGGGGIISNMGRDSEMDRLIQDLNQRDDTFLILETLNELSSKLLMMNGITAERVIPANKLARSLVGLMSDPSLAEELELQLVACRCLYNFLEVNQDFIHDVINNDAIETLCHKLNEITYIDLTEQALQTLEMISRDLVSHSQIIEHNGLMACLQYLDFLTIHSQRKCLTIVANACTNVVYDNFSSVNEVFENISTVVKNHSDPAVLEHAWLAISRIIHSFKSYPDLLEKLFLSRSDLLNELVQIIVASSNKTSDQSSSKVPVNFSSCISLVKSLIILCSTSVDISALLLTDIAVGESIIKALNRYRKTDTNLHSASADIISVEVIMAAPTELVSQFLSLIGYLLPIAYTPQETPFLKNSYEEQTERTELKEKRIELYSEVIHSSYVKFVNEIWSLLINGFQASMDFEVRRKVLINLFRVVKFFNTAEDLKKVNDVHLLSNLLASIVNQSKLGIKDLGYKHKMSSMSHNPHNENENQTENEFVDNHKYNYHKTNNETDDENDEEEDVEMVDDDDRDSTSKLNANISLLSSSLIMLNLIRSNSKDFIEAFEKEGLISDVLSICTTLKTAGLSDPNDDYEKSRPFSPAYSYRYIDMELTKDYEYKLTSARLYNKLLHVTCEIEDTYNDYKKLGDSLAASVSARALEELKQVVGSDGAKSRDQWTDVWAKFKTTFDHNLSSFELISSGFIGTLTDLFTHSTEADLAYTTFMASFFVPPRDEDSLSPAEVLVERLQEALTRSESFEILSAGGNTTRFASSVYYDNSQTAGMAKQIKLRLVPNGTTNLPGPMQNMVLSVHAIATFSSIDTFLKQRLSIFDQLMGRGHGSRDEDMSLDDSSARNGDDSIDDGGELTDDVSNDQMDVDNAKYNDVEFLINGEVIPNETTIYGAIYRSLQGGPDEVIDASKVWNTVHSISFRKAETSVEATATPLYGAGNDAKELQNYDSVTISILRLLKVLFGMNSGVASAGASTGTSTRAISKDKFMNWKLSVKLNRQLEEPLIVASGTLPGWALHITRQFPFMFPLDTRIFFLQSTSFGYSRLIHQWQIRTNQETDAGTQRAQLGRPSRHKVRISRKSMLQSAIKVLGLYGSTPGVLEIEYFDEVGSGLGPTLEFYSSVSKEFSKRKLDLWRDDSPHEDGEDYVHSSTGLFPAPLSPEQLATDSGKKKLYFYSMLGKFIARALLDSRIIDFKFNPLFLKLVEIFSGDDVTRELKRLSNLNSLRMVDPYLAESMAHLQRYGVGGSGDVGDGAGAAEGSGGDSANANGSGDGTLEDLSLIFTLPGYPHYELVPDGDNVALTTANIDQYINKVIETTLYSGVISQVKAFMEGFSKVFPINSLVVFSPDELVELFGNAEEDWSYTTIFSSINANHGYNKDSDTIKCLVKLLVEFNDIEKRSFLQFLTGAPKLPIGGFKSLKPELTVVRKYPESNMKDDDYLPSVMTCANYLKLPDYSNEKIMKERLLQAVNEGAGAFLLS</sequence>
<evidence type="ECO:0000313" key="2">
    <source>
        <dbReference type="Proteomes" id="UP001152531"/>
    </source>
</evidence>
<name>A0ACA9YDL5_9ASCO</name>
<dbReference type="EMBL" id="CALSDN010000012">
    <property type="protein sequence ID" value="CAH6722950.1"/>
    <property type="molecule type" value="Genomic_DNA"/>
</dbReference>
<protein>
    <submittedName>
        <fullName evidence="1">Ubiquitin fusion degradation protein 4</fullName>
    </submittedName>
</protein>